<feature type="chain" id="PRO_5029717805" evidence="3">
    <location>
        <begin position="28"/>
        <end position="350"/>
    </location>
</feature>
<dbReference type="Proteomes" id="UP000541610">
    <property type="component" value="Unassembled WGS sequence"/>
</dbReference>
<feature type="signal peptide" evidence="3">
    <location>
        <begin position="1"/>
        <end position="27"/>
    </location>
</feature>
<evidence type="ECO:0000313" key="4">
    <source>
        <dbReference type="EMBL" id="KAF4691201.1"/>
    </source>
</evidence>
<sequence>MRTISVCVFVAALYTILFISGCKKSSGNTTTRSPTTRGPTTTTTARPTGPTTPRPTSTPGAPTPDGTYIYNGTLTPTINGSAEVHSIKSTRIIDRMVVARANPYVIIGKNNGSILFHMVNTAGKDQLIIDNVNALPAIFKSLIKNTTILFFQSNNSIVISVPPVKIFIALHHVHPMKTFSICAFFAGVYAILFIAGCKNSSGKPVTRTPTTRKPTTTAAPTAATTTTPTTGTATTTTATTGTVTTTTATTTTATTGTATTGTATTSTATTGTATTGTATTGTATTGTATTGTATTGTATTGTVTTGTTTTTGGPSTTIPTTAATTPAGTTSARSTSTPGILFNIPPVPLQ</sequence>
<feature type="region of interest" description="Disordered" evidence="1">
    <location>
        <begin position="201"/>
        <end position="238"/>
    </location>
</feature>
<evidence type="ECO:0000256" key="1">
    <source>
        <dbReference type="SAM" id="MobiDB-lite"/>
    </source>
</evidence>
<organism evidence="4 5">
    <name type="scientific">Perkinsus olseni</name>
    <name type="common">Perkinsus atlanticus</name>
    <dbReference type="NCBI Taxonomy" id="32597"/>
    <lineage>
        <taxon>Eukaryota</taxon>
        <taxon>Sar</taxon>
        <taxon>Alveolata</taxon>
        <taxon>Perkinsozoa</taxon>
        <taxon>Perkinsea</taxon>
        <taxon>Perkinsida</taxon>
        <taxon>Perkinsidae</taxon>
        <taxon>Perkinsus</taxon>
    </lineage>
</organism>
<feature type="compositionally biased region" description="Low complexity" evidence="1">
    <location>
        <begin position="254"/>
        <end position="339"/>
    </location>
</feature>
<feature type="region of interest" description="Disordered" evidence="1">
    <location>
        <begin position="25"/>
        <end position="66"/>
    </location>
</feature>
<evidence type="ECO:0000256" key="2">
    <source>
        <dbReference type="SAM" id="Phobius"/>
    </source>
</evidence>
<comment type="caution">
    <text evidence="4">The sequence shown here is derived from an EMBL/GenBank/DDBJ whole genome shotgun (WGS) entry which is preliminary data.</text>
</comment>
<name>A0A7J6P774_PEROL</name>
<dbReference type="EMBL" id="JABANP010000083">
    <property type="protein sequence ID" value="KAF4691201.1"/>
    <property type="molecule type" value="Genomic_DNA"/>
</dbReference>
<dbReference type="AlphaFoldDB" id="A0A7J6P774"/>
<gene>
    <name evidence="4" type="ORF">FOZ60_016016</name>
</gene>
<proteinExistence type="predicted"/>
<keyword evidence="2" id="KW-0472">Membrane</keyword>
<keyword evidence="3" id="KW-0732">Signal</keyword>
<feature type="compositionally biased region" description="Low complexity" evidence="1">
    <location>
        <begin position="29"/>
        <end position="64"/>
    </location>
</feature>
<reference evidence="4 5" key="1">
    <citation type="submission" date="2020-04" db="EMBL/GenBank/DDBJ databases">
        <title>Perkinsus olseni comparative genomics.</title>
        <authorList>
            <person name="Bogema D.R."/>
        </authorList>
    </citation>
    <scope>NUCLEOTIDE SEQUENCE [LARGE SCALE GENOMIC DNA]</scope>
    <source>
        <strain evidence="4">00978-12</strain>
    </source>
</reference>
<keyword evidence="2" id="KW-0812">Transmembrane</keyword>
<evidence type="ECO:0000313" key="5">
    <source>
        <dbReference type="Proteomes" id="UP000541610"/>
    </source>
</evidence>
<accession>A0A7J6P774</accession>
<protein>
    <submittedName>
        <fullName evidence="4">Uncharacterized protein</fullName>
    </submittedName>
</protein>
<evidence type="ECO:0000256" key="3">
    <source>
        <dbReference type="SAM" id="SignalP"/>
    </source>
</evidence>
<keyword evidence="2" id="KW-1133">Transmembrane helix</keyword>
<feature type="transmembrane region" description="Helical" evidence="2">
    <location>
        <begin position="178"/>
        <end position="197"/>
    </location>
</feature>
<feature type="region of interest" description="Disordered" evidence="1">
    <location>
        <begin position="254"/>
        <end position="350"/>
    </location>
</feature>
<dbReference type="PROSITE" id="PS51257">
    <property type="entry name" value="PROKAR_LIPOPROTEIN"/>
    <property type="match status" value="1"/>
</dbReference>
<feature type="compositionally biased region" description="Low complexity" evidence="1">
    <location>
        <begin position="204"/>
        <end position="238"/>
    </location>
</feature>